<feature type="transmembrane region" description="Helical" evidence="1">
    <location>
        <begin position="48"/>
        <end position="66"/>
    </location>
</feature>
<accession>A0A0F8Z0B7</accession>
<keyword evidence="1" id="KW-0812">Transmembrane</keyword>
<feature type="transmembrane region" description="Helical" evidence="1">
    <location>
        <begin position="9"/>
        <end position="28"/>
    </location>
</feature>
<reference evidence="2" key="1">
    <citation type="journal article" date="2015" name="Nature">
        <title>Complex archaea that bridge the gap between prokaryotes and eukaryotes.</title>
        <authorList>
            <person name="Spang A."/>
            <person name="Saw J.H."/>
            <person name="Jorgensen S.L."/>
            <person name="Zaremba-Niedzwiedzka K."/>
            <person name="Martijn J."/>
            <person name="Lind A.E."/>
            <person name="van Eijk R."/>
            <person name="Schleper C."/>
            <person name="Guy L."/>
            <person name="Ettema T.J."/>
        </authorList>
    </citation>
    <scope>NUCLEOTIDE SEQUENCE</scope>
</reference>
<comment type="caution">
    <text evidence="2">The sequence shown here is derived from an EMBL/GenBank/DDBJ whole genome shotgun (WGS) entry which is preliminary data.</text>
</comment>
<evidence type="ECO:0000256" key="1">
    <source>
        <dbReference type="SAM" id="Phobius"/>
    </source>
</evidence>
<dbReference type="AlphaFoldDB" id="A0A0F8Z0B7"/>
<protein>
    <submittedName>
        <fullName evidence="2">Uncharacterized protein</fullName>
    </submittedName>
</protein>
<sequence length="78" mass="8783">MKFNKLETIGLFGFFISGIVMSWFIFSGNAHYLVQAANGQYFPVWNKFFDYSVVSTFTSLLVFAIGKIGGEEKSLVPE</sequence>
<keyword evidence="1" id="KW-1133">Transmembrane helix</keyword>
<dbReference type="EMBL" id="LAZR01050555">
    <property type="protein sequence ID" value="KKK87093.1"/>
    <property type="molecule type" value="Genomic_DNA"/>
</dbReference>
<evidence type="ECO:0000313" key="2">
    <source>
        <dbReference type="EMBL" id="KKK87093.1"/>
    </source>
</evidence>
<organism evidence="2">
    <name type="scientific">marine sediment metagenome</name>
    <dbReference type="NCBI Taxonomy" id="412755"/>
    <lineage>
        <taxon>unclassified sequences</taxon>
        <taxon>metagenomes</taxon>
        <taxon>ecological metagenomes</taxon>
    </lineage>
</organism>
<name>A0A0F8Z0B7_9ZZZZ</name>
<proteinExistence type="predicted"/>
<keyword evidence="1" id="KW-0472">Membrane</keyword>
<gene>
    <name evidence="2" type="ORF">LCGC14_2756690</name>
</gene>